<dbReference type="Pfam" id="PF13191">
    <property type="entry name" value="AAA_16"/>
    <property type="match status" value="1"/>
</dbReference>
<evidence type="ECO:0000256" key="1">
    <source>
        <dbReference type="SAM" id="Coils"/>
    </source>
</evidence>
<feature type="region of interest" description="Disordered" evidence="2">
    <location>
        <begin position="1591"/>
        <end position="1612"/>
    </location>
</feature>
<keyword evidence="3" id="KW-0812">Transmembrane</keyword>
<keyword evidence="1" id="KW-0175">Coiled coil</keyword>
<dbReference type="InterPro" id="IPR027417">
    <property type="entry name" value="P-loop_NTPase"/>
</dbReference>
<keyword evidence="3" id="KW-1133">Transmembrane helix</keyword>
<evidence type="ECO:0000313" key="6">
    <source>
        <dbReference type="Proteomes" id="UP001530400"/>
    </source>
</evidence>
<proteinExistence type="predicted"/>
<dbReference type="InterPro" id="IPR053159">
    <property type="entry name" value="Hybrid_Histidine_Kinase"/>
</dbReference>
<dbReference type="PANTHER" id="PTHR43642:SF1">
    <property type="entry name" value="HYBRID SIGNAL TRANSDUCTION HISTIDINE KINASE G"/>
    <property type="match status" value="1"/>
</dbReference>
<feature type="transmembrane region" description="Helical" evidence="3">
    <location>
        <begin position="1407"/>
        <end position="1428"/>
    </location>
</feature>
<dbReference type="InterPro" id="IPR029058">
    <property type="entry name" value="AB_hydrolase_fold"/>
</dbReference>
<feature type="coiled-coil region" evidence="1">
    <location>
        <begin position="1762"/>
        <end position="1811"/>
    </location>
</feature>
<evidence type="ECO:0000256" key="3">
    <source>
        <dbReference type="SAM" id="Phobius"/>
    </source>
</evidence>
<organism evidence="5 6">
    <name type="scientific">Cyclotella atomus</name>
    <dbReference type="NCBI Taxonomy" id="382360"/>
    <lineage>
        <taxon>Eukaryota</taxon>
        <taxon>Sar</taxon>
        <taxon>Stramenopiles</taxon>
        <taxon>Ochrophyta</taxon>
        <taxon>Bacillariophyta</taxon>
        <taxon>Coscinodiscophyceae</taxon>
        <taxon>Thalassiosirophycidae</taxon>
        <taxon>Stephanodiscales</taxon>
        <taxon>Stephanodiscaceae</taxon>
        <taxon>Cyclotella</taxon>
    </lineage>
</organism>
<keyword evidence="6" id="KW-1185">Reference proteome</keyword>
<feature type="transmembrane region" description="Helical" evidence="3">
    <location>
        <begin position="1235"/>
        <end position="1253"/>
    </location>
</feature>
<dbReference type="InterPro" id="IPR041664">
    <property type="entry name" value="AAA_16"/>
</dbReference>
<dbReference type="EMBL" id="JALLPJ020000766">
    <property type="protein sequence ID" value="KAL3783441.1"/>
    <property type="molecule type" value="Genomic_DNA"/>
</dbReference>
<protein>
    <recommendedName>
        <fullName evidence="4">Orc1-like AAA ATPase domain-containing protein</fullName>
    </recommendedName>
</protein>
<dbReference type="InterPro" id="IPR011990">
    <property type="entry name" value="TPR-like_helical_dom_sf"/>
</dbReference>
<sequence>MSTKRCDTDGSDSNSDQEPSADDPISIPGGGQFCIPCAEGSNKGIESNMGGQISIPPEGSDAEDSDQANIVTGDGGDQFCMPCAEGSDDDMSSIASTDRNEQVKKLMFPLQQWLVDEGHKSTSHIDVSLRSQLNLKRAGLLRKLTVAFAIGKVLEHIKASVSSYSQDELLQMCSADNFAVHMMSSPSEDDSSEDDEGWEVTGVDMISPPMSLQVASNSFNSSNFFSSTDEGECWGSNTSVAITKHSPFCCAKKSSGDERRNEKHLCYALGLLIKIICDDGSSGDTDPRMNDGMGDLLRSLSISPFHPRPTKSTRMPSQYQEVHTSCTVATVPVSRVINDLLNSKEDAIKGSNNCYTSLGDAIEDIHHLLAEPMKYLFNSNHQLPISTNMYGRTSETKSLLDAFCRVASSGQSEAFVIAGFSGSGKTRLVESVTGSVHTAGGLIVKKKFEQNSTNQLSLVLSAFNDMCVALKESGMNTEFLWRNVLSEFGSYVHMLIQTLPYVTKLAPSAAAQSLSQGIQIFDVNFFSLCDIIKRFMRAISISSHPIMLVLDDLQWCDPVSLGLVHAVLSDIKGASCLFVVGSYRDNEVSQDHIIHGFKNWLISFNVPYDVVYLGGMTKENVLSLVSDALGMLPRQCQSLAQVVYCKTRGNPLFVQTFLRSLVDDGLLTYSLRERCWAWDIDEIRTESGVTPNVLKLLSTKIAHLSESSQTALKVASCFGIQIDASIVKTLSGTPRYSSLAIDLNKAVEDGMLDLDPNGSKYRFVHDKVREAALGLISPNEKSKFHFELGMLLLSSFDNLLEEEGEIFFYILDQINHGVPLLVRGDEESLSIAKLNHEAASRMLQSYNYTDAYNLVKGAISLLPDDSWNTHYDLSLQCTFLLARAAYSNRKIDEAKKALNNIIKHVSTLQTKVDAYALQCSVLFNACAPKELNQILTPIATVLNSLGQKIPDAVSVQEVERQVLLVTSKFEEEPDSVLINLSTNAPDNYGIIMQAYSILTALAYVAAPKLFPYFASRWCDYCLKHKASSKYIPAAYVTFAVVLCRDLQDTNRMQFSAGRRIGKLGMRMLDQCDSSLSELPKVHLAYYGHVGCLFEPVQACVDMHMKAYDIAQQIGNNSMAALHKQFLIARQLHSGTSLVQLKDELDRDIKMTEYVYALPHLAMKIRVFYKAVVDLIGTESSMSPQEPNSESAFDQELATLITKLMTSTYLGFYERASHLYKRWEELGGDNQSKKMISFRSVYVYFYCGLAAIGLQKKKKSKSIRSRVVTTKWLDVLNNAAACSPWNWRNKAALLMAERYSILTKNDQAEQQYDIAISFAKSSRFIHEEGLACELAGVHYENMGDDEKAYELFNRAEQCYDLWGSIVKSQQMEEKSPLIQYFTRRQSKISTNDLPMEQNAIGLCSPMGIFFTSVKLTVPLAYIYIVLILWREVAHAFPFLLENEFMNTYFPTLVWIAHTMKQSSPMVEWWAVIEGIFYIVLFAHRKWLNSLDTLELSLRSAPMLEIRERAELWELMMADETEVVGFIEGWFFGEKLNNLTRYDVMDFLAWSMFEGRNIEHLTQEEGGQLHGFVEDLEYWISIELFGVEGDVLRKDGDDGENRDKDKQGATAKEEAKLDILCPPSPLRQHLMQNYGTQALSPRSNRKAPRPIPKQTFQFQESRDVSQHSYFSNLYESYREWAAQQNFHPVQDIRNFVAEKRQSLQEAEQSAVATASDIYDRAYFTFIEKGGDVDRRLTQFGQDAWNSMWKMKERLQTASDISSRRKAVRQQLINYQQTLAQMRKSAMAVPSKQMADLMKKISQCHEALENVEQSAMDAFVQVTGFVGNHLMLGSKKEPIRYLKYSADPIMDVSSYPLMFHILILLVTDGGLRFMMKIRGFKKLRVGPVSYYYHPGNKNQRTNGDSDHDETETIPIVFCHGIGIGVIFYMSLVDELLKLGKPLIFPEITYVSGFRPWQGPNCVLPPAAVTGTLMSILAYHGYARGAFIGHSYGTSWVSFMCKYAPTAVAAVIFLDPICFCLHCPRLTEQFVYHRADPGSTAHMIRTDININWTIQRGFPWARISLFTEQIPCVPCAVFLSERDQLVPSIKVENYLRAKGCLVKDASEAGFDHYKSFSKPGHPISLTIFRNQGHGDWPLEMATNRLVADAADAIMSEIVDASY</sequence>
<dbReference type="Gene3D" id="3.40.50.300">
    <property type="entry name" value="P-loop containing nucleotide triphosphate hydrolases"/>
    <property type="match status" value="1"/>
</dbReference>
<evidence type="ECO:0000256" key="2">
    <source>
        <dbReference type="SAM" id="MobiDB-lite"/>
    </source>
</evidence>
<dbReference type="SUPFAM" id="SSF52540">
    <property type="entry name" value="P-loop containing nucleoside triphosphate hydrolases"/>
    <property type="match status" value="1"/>
</dbReference>
<dbReference type="PANTHER" id="PTHR43642">
    <property type="entry name" value="HYBRID SIGNAL TRANSDUCTION HISTIDINE KINASE G"/>
    <property type="match status" value="1"/>
</dbReference>
<accession>A0ABD3P7W9</accession>
<evidence type="ECO:0000259" key="4">
    <source>
        <dbReference type="Pfam" id="PF13191"/>
    </source>
</evidence>
<dbReference type="Gene3D" id="3.40.50.1820">
    <property type="entry name" value="alpha/beta hydrolase"/>
    <property type="match status" value="1"/>
</dbReference>
<comment type="caution">
    <text evidence="5">The sequence shown here is derived from an EMBL/GenBank/DDBJ whole genome shotgun (WGS) entry which is preliminary data.</text>
</comment>
<evidence type="ECO:0000313" key="5">
    <source>
        <dbReference type="EMBL" id="KAL3783441.1"/>
    </source>
</evidence>
<feature type="region of interest" description="Disordered" evidence="2">
    <location>
        <begin position="1"/>
        <end position="65"/>
    </location>
</feature>
<dbReference type="SUPFAM" id="SSF48452">
    <property type="entry name" value="TPR-like"/>
    <property type="match status" value="1"/>
</dbReference>
<reference evidence="5 6" key="1">
    <citation type="submission" date="2024-10" db="EMBL/GenBank/DDBJ databases">
        <title>Updated reference genomes for cyclostephanoid diatoms.</title>
        <authorList>
            <person name="Roberts W.R."/>
            <person name="Alverson A.J."/>
        </authorList>
    </citation>
    <scope>NUCLEOTIDE SEQUENCE [LARGE SCALE GENOMIC DNA]</scope>
    <source>
        <strain evidence="5 6">AJA010-31</strain>
    </source>
</reference>
<gene>
    <name evidence="5" type="ORF">ACHAWO_011923</name>
</gene>
<feature type="domain" description="Orc1-like AAA ATPase" evidence="4">
    <location>
        <begin position="389"/>
        <end position="570"/>
    </location>
</feature>
<keyword evidence="3" id="KW-0472">Membrane</keyword>
<dbReference type="SUPFAM" id="SSF53474">
    <property type="entry name" value="alpha/beta-Hydrolases"/>
    <property type="match status" value="1"/>
</dbReference>
<name>A0ABD3P7W9_9STRA</name>
<dbReference type="Proteomes" id="UP001530400">
    <property type="component" value="Unassembled WGS sequence"/>
</dbReference>